<dbReference type="PANTHER" id="PTHR33154">
    <property type="entry name" value="TRANSCRIPTIONAL REGULATOR, ARSR FAMILY"/>
    <property type="match status" value="1"/>
</dbReference>
<feature type="domain" description="HTH arsR-type" evidence="4">
    <location>
        <begin position="19"/>
        <end position="114"/>
    </location>
</feature>
<keyword evidence="2" id="KW-0238">DNA-binding</keyword>
<organism evidence="5">
    <name type="scientific">Telmatobacter sp. DSM 110680</name>
    <dbReference type="NCBI Taxonomy" id="3036704"/>
    <lineage>
        <taxon>Bacteria</taxon>
        <taxon>Pseudomonadati</taxon>
        <taxon>Acidobacteriota</taxon>
        <taxon>Terriglobia</taxon>
        <taxon>Terriglobales</taxon>
        <taxon>Acidobacteriaceae</taxon>
        <taxon>Telmatobacter</taxon>
    </lineage>
</organism>
<dbReference type="SMART" id="SM00418">
    <property type="entry name" value="HTH_ARSR"/>
    <property type="match status" value="1"/>
</dbReference>
<dbReference type="InterPro" id="IPR001845">
    <property type="entry name" value="HTH_ArsR_DNA-bd_dom"/>
</dbReference>
<dbReference type="GO" id="GO:0003700">
    <property type="term" value="F:DNA-binding transcription factor activity"/>
    <property type="evidence" value="ECO:0007669"/>
    <property type="project" value="InterPro"/>
</dbReference>
<evidence type="ECO:0000313" key="5">
    <source>
        <dbReference type="EMBL" id="XBH19715.1"/>
    </source>
</evidence>
<reference evidence="5" key="1">
    <citation type="submission" date="2023-03" db="EMBL/GenBank/DDBJ databases">
        <title>Edaphobacter sp.</title>
        <authorList>
            <person name="Huber K.J."/>
            <person name="Papendorf J."/>
            <person name="Pilke C."/>
            <person name="Bunk B."/>
            <person name="Sproeer C."/>
            <person name="Pester M."/>
        </authorList>
    </citation>
    <scope>NUCLEOTIDE SEQUENCE</scope>
    <source>
        <strain evidence="5">DSM 110680</strain>
    </source>
</reference>
<sequence>MAVKRDPRTTIKAQETARSPRLTHAQRSAILKALSDPKRFELLEKIARTQCPMTCSMAGDALAISSATLSHHIKELQTSGLINVRREGKFAYLTIKPGVLEALAAYLQSLSPASCPTS</sequence>
<proteinExistence type="predicted"/>
<gene>
    <name evidence="5" type="ORF">P8935_10450</name>
</gene>
<evidence type="ECO:0000256" key="1">
    <source>
        <dbReference type="ARBA" id="ARBA00023015"/>
    </source>
</evidence>
<dbReference type="InterPro" id="IPR036388">
    <property type="entry name" value="WH-like_DNA-bd_sf"/>
</dbReference>
<dbReference type="InterPro" id="IPR036390">
    <property type="entry name" value="WH_DNA-bd_sf"/>
</dbReference>
<evidence type="ECO:0000259" key="4">
    <source>
        <dbReference type="PROSITE" id="PS50987"/>
    </source>
</evidence>
<dbReference type="InterPro" id="IPR011991">
    <property type="entry name" value="ArsR-like_HTH"/>
</dbReference>
<dbReference type="PRINTS" id="PR00778">
    <property type="entry name" value="HTHARSR"/>
</dbReference>
<dbReference type="CDD" id="cd00090">
    <property type="entry name" value="HTH_ARSR"/>
    <property type="match status" value="1"/>
</dbReference>
<dbReference type="Gene3D" id="1.10.10.10">
    <property type="entry name" value="Winged helix-like DNA-binding domain superfamily/Winged helix DNA-binding domain"/>
    <property type="match status" value="1"/>
</dbReference>
<name>A0AAU7DRP9_9BACT</name>
<dbReference type="AlphaFoldDB" id="A0AAU7DRP9"/>
<dbReference type="RefSeq" id="WP_348264935.1">
    <property type="nucleotide sequence ID" value="NZ_CP121196.1"/>
</dbReference>
<dbReference type="InterPro" id="IPR051081">
    <property type="entry name" value="HTH_MetalResp_TranReg"/>
</dbReference>
<dbReference type="PANTHER" id="PTHR33154:SF33">
    <property type="entry name" value="TRANSCRIPTIONAL REPRESSOR SDPR"/>
    <property type="match status" value="1"/>
</dbReference>
<dbReference type="Pfam" id="PF12840">
    <property type="entry name" value="HTH_20"/>
    <property type="match status" value="1"/>
</dbReference>
<dbReference type="SUPFAM" id="SSF46785">
    <property type="entry name" value="Winged helix' DNA-binding domain"/>
    <property type="match status" value="1"/>
</dbReference>
<dbReference type="GO" id="GO:0003677">
    <property type="term" value="F:DNA binding"/>
    <property type="evidence" value="ECO:0007669"/>
    <property type="project" value="UniProtKB-KW"/>
</dbReference>
<evidence type="ECO:0000256" key="2">
    <source>
        <dbReference type="ARBA" id="ARBA00023125"/>
    </source>
</evidence>
<accession>A0AAU7DRP9</accession>
<evidence type="ECO:0000256" key="3">
    <source>
        <dbReference type="ARBA" id="ARBA00023163"/>
    </source>
</evidence>
<keyword evidence="1" id="KW-0805">Transcription regulation</keyword>
<dbReference type="PROSITE" id="PS50987">
    <property type="entry name" value="HTH_ARSR_2"/>
    <property type="match status" value="1"/>
</dbReference>
<protein>
    <submittedName>
        <fullName evidence="5">Metalloregulator ArsR/SmtB family transcription factor</fullName>
    </submittedName>
</protein>
<keyword evidence="3" id="KW-0804">Transcription</keyword>
<dbReference type="EMBL" id="CP121196">
    <property type="protein sequence ID" value="XBH19715.1"/>
    <property type="molecule type" value="Genomic_DNA"/>
</dbReference>